<dbReference type="EMBL" id="CM037151">
    <property type="protein sequence ID" value="KAH7843669.1"/>
    <property type="molecule type" value="Genomic_DNA"/>
</dbReference>
<protein>
    <submittedName>
        <fullName evidence="1">Uncharacterized protein</fullName>
    </submittedName>
</protein>
<evidence type="ECO:0000313" key="1">
    <source>
        <dbReference type="EMBL" id="KAH7843669.1"/>
    </source>
</evidence>
<evidence type="ECO:0000313" key="2">
    <source>
        <dbReference type="Proteomes" id="UP000828048"/>
    </source>
</evidence>
<keyword evidence="2" id="KW-1185">Reference proteome</keyword>
<dbReference type="Proteomes" id="UP000828048">
    <property type="component" value="Chromosome 1"/>
</dbReference>
<reference evidence="1 2" key="1">
    <citation type="journal article" date="2021" name="Hortic Res">
        <title>High-quality reference genome and annotation aids understanding of berry development for evergreen blueberry (Vaccinium darrowii).</title>
        <authorList>
            <person name="Yu J."/>
            <person name="Hulse-Kemp A.M."/>
            <person name="Babiker E."/>
            <person name="Staton M."/>
        </authorList>
    </citation>
    <scope>NUCLEOTIDE SEQUENCE [LARGE SCALE GENOMIC DNA]</scope>
    <source>
        <strain evidence="2">cv. NJ 8807/NJ 8810</strain>
        <tissue evidence="1">Young leaf</tissue>
    </source>
</reference>
<organism evidence="1 2">
    <name type="scientific">Vaccinium darrowii</name>
    <dbReference type="NCBI Taxonomy" id="229202"/>
    <lineage>
        <taxon>Eukaryota</taxon>
        <taxon>Viridiplantae</taxon>
        <taxon>Streptophyta</taxon>
        <taxon>Embryophyta</taxon>
        <taxon>Tracheophyta</taxon>
        <taxon>Spermatophyta</taxon>
        <taxon>Magnoliopsida</taxon>
        <taxon>eudicotyledons</taxon>
        <taxon>Gunneridae</taxon>
        <taxon>Pentapetalae</taxon>
        <taxon>asterids</taxon>
        <taxon>Ericales</taxon>
        <taxon>Ericaceae</taxon>
        <taxon>Vaccinioideae</taxon>
        <taxon>Vaccinieae</taxon>
        <taxon>Vaccinium</taxon>
    </lineage>
</organism>
<sequence length="676" mass="78464">MTRPKDTLDVESTGNNARVLWSISKVKKKGLTNKRKGSVIAIASSKFKHSDRDFRMLLYPGGKSLDEPSDYLSFFVEVTESLNSSCSLDNTFCIWYRFTIMDKKESKNSVEKEFIGRFPNQKIELGWADFVSLHTIVDSRAGFVLGNTIEVVVEVSLLKEHYINGLVEMQERDYPFDLHQDKTEQFIWCINNFTKFMGSLDEKKMVSQSIISGLGLRVVVAVDSEGLGATLESSCKNSFWVSYRFGIVNQKTRKGRFYDAHYKSSEASEDYEWFMPVSEVKDPNVGYLVDDKVVFHFLILEFGVDALVPDPTELLSADPVAKQDPEKRLHEENAALLNRTLKEKEEQFRASEGVLHGENIELSKKINKLEIERRREREELQKEIETLKDKNRKLKEKAEQLESQVASERLHEENAAPLKRALNEKEVQFRSLERLHEQNAAILNRALKEKEVQFKEQLRASEGVLHQVNVELSKKINTLEFEMQKECEELGKEIQILKHKNRKLKERVEKLEEQVASEGVLLKENKRLKGQLHEEVRRSQENHISSEGVLLKENRRLTEREEQLQEEVRRSQASEGVLLKENRRLKEREEQLQEEVRRSQENHSSISSSGRLTDEGIRVLQYAENLRSNLLVEMTQHAPLYGKGLENLSLDERKIVRHIHEEGLRQLTILEQQEFV</sequence>
<gene>
    <name evidence="1" type="ORF">Vadar_019333</name>
</gene>
<name>A0ACB7XRW5_9ERIC</name>
<accession>A0ACB7XRW5</accession>
<comment type="caution">
    <text evidence="1">The sequence shown here is derived from an EMBL/GenBank/DDBJ whole genome shotgun (WGS) entry which is preliminary data.</text>
</comment>
<proteinExistence type="predicted"/>